<dbReference type="Proteomes" id="UP000610124">
    <property type="component" value="Unassembled WGS sequence"/>
</dbReference>
<organism evidence="1 2">
    <name type="scientific">Kitasatospora aureofaciens</name>
    <name type="common">Streptomyces aureofaciens</name>
    <dbReference type="NCBI Taxonomy" id="1894"/>
    <lineage>
        <taxon>Bacteria</taxon>
        <taxon>Bacillati</taxon>
        <taxon>Actinomycetota</taxon>
        <taxon>Actinomycetes</taxon>
        <taxon>Kitasatosporales</taxon>
        <taxon>Streptomycetaceae</taxon>
        <taxon>Kitasatospora</taxon>
    </lineage>
</organism>
<accession>A0A8H9HK53</accession>
<proteinExistence type="predicted"/>
<gene>
    <name evidence="1" type="ORF">GCM10010502_21670</name>
</gene>
<dbReference type="EMBL" id="BMUB01000004">
    <property type="protein sequence ID" value="GGU69936.1"/>
    <property type="molecule type" value="Genomic_DNA"/>
</dbReference>
<reference evidence="1" key="1">
    <citation type="journal article" date="2014" name="Int. J. Syst. Evol. Microbiol.">
        <title>Complete genome sequence of Corynebacterium casei LMG S-19264T (=DSM 44701T), isolated from a smear-ripened cheese.</title>
        <authorList>
            <consortium name="US DOE Joint Genome Institute (JGI-PGF)"/>
            <person name="Walter F."/>
            <person name="Albersmeier A."/>
            <person name="Kalinowski J."/>
            <person name="Ruckert C."/>
        </authorList>
    </citation>
    <scope>NUCLEOTIDE SEQUENCE</scope>
    <source>
        <strain evidence="1">JCM 4434</strain>
    </source>
</reference>
<name>A0A8H9HK53_KITAU</name>
<dbReference type="Pfam" id="PF14019">
    <property type="entry name" value="DUF4235"/>
    <property type="match status" value="1"/>
</dbReference>
<comment type="caution">
    <text evidence="1">The sequence shown here is derived from an EMBL/GenBank/DDBJ whole genome shotgun (WGS) entry which is preliminary data.</text>
</comment>
<dbReference type="InterPro" id="IPR025329">
    <property type="entry name" value="DUF4235"/>
</dbReference>
<evidence type="ECO:0000313" key="2">
    <source>
        <dbReference type="Proteomes" id="UP000610124"/>
    </source>
</evidence>
<sequence length="100" mass="10276">MAGLPPPEGVSRVKASKIAYRPVGLALGAVSGLAAGALFKQAWKVLGHDEDAPDATDEDRSWPEVLLAATLQGAIFAVVKAAVDRAGATAVRRLTGTWPG</sequence>
<reference evidence="1" key="2">
    <citation type="submission" date="2020-09" db="EMBL/GenBank/DDBJ databases">
        <authorList>
            <person name="Sun Q."/>
            <person name="Ohkuma M."/>
        </authorList>
    </citation>
    <scope>NUCLEOTIDE SEQUENCE</scope>
    <source>
        <strain evidence="1">JCM 4434</strain>
    </source>
</reference>
<evidence type="ECO:0000313" key="1">
    <source>
        <dbReference type="EMBL" id="GGU69936.1"/>
    </source>
</evidence>
<protein>
    <submittedName>
        <fullName evidence="1">Membrane protein</fullName>
    </submittedName>
</protein>
<dbReference type="AlphaFoldDB" id="A0A8H9HK53"/>